<gene>
    <name evidence="2" type="ordered locus">MTR_1g484850</name>
    <name evidence="3" type="ORF">MtrunA17_Chr1g0193161</name>
</gene>
<evidence type="ECO:0000313" key="2">
    <source>
        <dbReference type="EMBL" id="KEH43126.1"/>
    </source>
</evidence>
<dbReference type="EnsemblPlants" id="KEH43126">
    <property type="protein sequence ID" value="KEH43126"/>
    <property type="gene ID" value="MTR_1g484850"/>
</dbReference>
<dbReference type="HOGENOM" id="CLU_095474_0_0_1"/>
<evidence type="ECO:0000256" key="1">
    <source>
        <dbReference type="SAM" id="MobiDB-lite"/>
    </source>
</evidence>
<dbReference type="STRING" id="3880.A0A072VNA6"/>
<dbReference type="AlphaFoldDB" id="A0A072VNA6"/>
<feature type="region of interest" description="Disordered" evidence="1">
    <location>
        <begin position="232"/>
        <end position="255"/>
    </location>
</feature>
<dbReference type="EMBL" id="CM001217">
    <property type="protein sequence ID" value="KEH43126.1"/>
    <property type="molecule type" value="Genomic_DNA"/>
</dbReference>
<dbReference type="EMBL" id="PSQE01000001">
    <property type="protein sequence ID" value="RHN80894.1"/>
    <property type="molecule type" value="Genomic_DNA"/>
</dbReference>
<reference evidence="4" key="3">
    <citation type="submission" date="2015-04" db="UniProtKB">
        <authorList>
            <consortium name="EnsemblPlants"/>
        </authorList>
    </citation>
    <scope>IDENTIFICATION</scope>
    <source>
        <strain evidence="4">cv. Jemalong A17</strain>
    </source>
</reference>
<dbReference type="Proteomes" id="UP000265566">
    <property type="component" value="Chromosome 1"/>
</dbReference>
<dbReference type="Gramene" id="rna4872">
    <property type="protein sequence ID" value="RHN80894.1"/>
    <property type="gene ID" value="gene4872"/>
</dbReference>
<dbReference type="OrthoDB" id="692041at2759"/>
<organism evidence="2 5">
    <name type="scientific">Medicago truncatula</name>
    <name type="common">Barrel medic</name>
    <name type="synonym">Medicago tribuloides</name>
    <dbReference type="NCBI Taxonomy" id="3880"/>
    <lineage>
        <taxon>Eukaryota</taxon>
        <taxon>Viridiplantae</taxon>
        <taxon>Streptophyta</taxon>
        <taxon>Embryophyta</taxon>
        <taxon>Tracheophyta</taxon>
        <taxon>Spermatophyta</taxon>
        <taxon>Magnoliopsida</taxon>
        <taxon>eudicotyledons</taxon>
        <taxon>Gunneridae</taxon>
        <taxon>Pentapetalae</taxon>
        <taxon>rosids</taxon>
        <taxon>fabids</taxon>
        <taxon>Fabales</taxon>
        <taxon>Fabaceae</taxon>
        <taxon>Papilionoideae</taxon>
        <taxon>50 kb inversion clade</taxon>
        <taxon>NPAAA clade</taxon>
        <taxon>Hologalegina</taxon>
        <taxon>IRL clade</taxon>
        <taxon>Trifolieae</taxon>
        <taxon>Medicago</taxon>
    </lineage>
</organism>
<reference evidence="2 5" key="1">
    <citation type="journal article" date="2011" name="Nature">
        <title>The Medicago genome provides insight into the evolution of rhizobial symbioses.</title>
        <authorList>
            <person name="Young N.D."/>
            <person name="Debelle F."/>
            <person name="Oldroyd G.E."/>
            <person name="Geurts R."/>
            <person name="Cannon S.B."/>
            <person name="Udvardi M.K."/>
            <person name="Benedito V.A."/>
            <person name="Mayer K.F."/>
            <person name="Gouzy J."/>
            <person name="Schoof H."/>
            <person name="Van de Peer Y."/>
            <person name="Proost S."/>
            <person name="Cook D.R."/>
            <person name="Meyers B.C."/>
            <person name="Spannagl M."/>
            <person name="Cheung F."/>
            <person name="De Mita S."/>
            <person name="Krishnakumar V."/>
            <person name="Gundlach H."/>
            <person name="Zhou S."/>
            <person name="Mudge J."/>
            <person name="Bharti A.K."/>
            <person name="Murray J.D."/>
            <person name="Naoumkina M.A."/>
            <person name="Rosen B."/>
            <person name="Silverstein K.A."/>
            <person name="Tang H."/>
            <person name="Rombauts S."/>
            <person name="Zhao P.X."/>
            <person name="Zhou P."/>
            <person name="Barbe V."/>
            <person name="Bardou P."/>
            <person name="Bechner M."/>
            <person name="Bellec A."/>
            <person name="Berger A."/>
            <person name="Berges H."/>
            <person name="Bidwell S."/>
            <person name="Bisseling T."/>
            <person name="Choisne N."/>
            <person name="Couloux A."/>
            <person name="Denny R."/>
            <person name="Deshpande S."/>
            <person name="Dai X."/>
            <person name="Doyle J.J."/>
            <person name="Dudez A.M."/>
            <person name="Farmer A.D."/>
            <person name="Fouteau S."/>
            <person name="Franken C."/>
            <person name="Gibelin C."/>
            <person name="Gish J."/>
            <person name="Goldstein S."/>
            <person name="Gonzalez A.J."/>
            <person name="Green P.J."/>
            <person name="Hallab A."/>
            <person name="Hartog M."/>
            <person name="Hua A."/>
            <person name="Humphray S.J."/>
            <person name="Jeong D.H."/>
            <person name="Jing Y."/>
            <person name="Jocker A."/>
            <person name="Kenton S.M."/>
            <person name="Kim D.J."/>
            <person name="Klee K."/>
            <person name="Lai H."/>
            <person name="Lang C."/>
            <person name="Lin S."/>
            <person name="Macmil S.L."/>
            <person name="Magdelenat G."/>
            <person name="Matthews L."/>
            <person name="McCorrison J."/>
            <person name="Monaghan E.L."/>
            <person name="Mun J.H."/>
            <person name="Najar F.Z."/>
            <person name="Nicholson C."/>
            <person name="Noirot C."/>
            <person name="O'Bleness M."/>
            <person name="Paule C.R."/>
            <person name="Poulain J."/>
            <person name="Prion F."/>
            <person name="Qin B."/>
            <person name="Qu C."/>
            <person name="Retzel E.F."/>
            <person name="Riddle C."/>
            <person name="Sallet E."/>
            <person name="Samain S."/>
            <person name="Samson N."/>
            <person name="Sanders I."/>
            <person name="Saurat O."/>
            <person name="Scarpelli C."/>
            <person name="Schiex T."/>
            <person name="Segurens B."/>
            <person name="Severin A.J."/>
            <person name="Sherrier D.J."/>
            <person name="Shi R."/>
            <person name="Sims S."/>
            <person name="Singer S.R."/>
            <person name="Sinharoy S."/>
            <person name="Sterck L."/>
            <person name="Viollet A."/>
            <person name="Wang B.B."/>
            <person name="Wang K."/>
            <person name="Wang M."/>
            <person name="Wang X."/>
            <person name="Warfsmann J."/>
            <person name="Weissenbach J."/>
            <person name="White D.D."/>
            <person name="White J.D."/>
            <person name="Wiley G.B."/>
            <person name="Wincker P."/>
            <person name="Xing Y."/>
            <person name="Yang L."/>
            <person name="Yao Z."/>
            <person name="Ying F."/>
            <person name="Zhai J."/>
            <person name="Zhou L."/>
            <person name="Zuber A."/>
            <person name="Denarie J."/>
            <person name="Dixon R.A."/>
            <person name="May G.D."/>
            <person name="Schwartz D.C."/>
            <person name="Rogers J."/>
            <person name="Quetier F."/>
            <person name="Town C.D."/>
            <person name="Roe B.A."/>
        </authorList>
    </citation>
    <scope>NUCLEOTIDE SEQUENCE [LARGE SCALE GENOMIC DNA]</scope>
    <source>
        <strain evidence="2">A17</strain>
        <strain evidence="4 5">cv. Jemalong A17</strain>
    </source>
</reference>
<accession>A0A072VNA6</accession>
<reference evidence="2 5" key="2">
    <citation type="journal article" date="2014" name="BMC Genomics">
        <title>An improved genome release (version Mt4.0) for the model legume Medicago truncatula.</title>
        <authorList>
            <person name="Tang H."/>
            <person name="Krishnakumar V."/>
            <person name="Bidwell S."/>
            <person name="Rosen B."/>
            <person name="Chan A."/>
            <person name="Zhou S."/>
            <person name="Gentzbittel L."/>
            <person name="Childs K.L."/>
            <person name="Yandell M."/>
            <person name="Gundlach H."/>
            <person name="Mayer K.F."/>
            <person name="Schwartz D.C."/>
            <person name="Town C.D."/>
        </authorList>
    </citation>
    <scope>GENOME REANNOTATION</scope>
    <source>
        <strain evidence="2">A17</strain>
        <strain evidence="4 5">cv. Jemalong A17</strain>
    </source>
</reference>
<dbReference type="PANTHER" id="PTHR34451">
    <property type="entry name" value="PHD FINGER FAMILY PROTEIN"/>
    <property type="match status" value="1"/>
</dbReference>
<proteinExistence type="predicted"/>
<evidence type="ECO:0000313" key="4">
    <source>
        <dbReference type="EnsemblPlants" id="KEH43126"/>
    </source>
</evidence>
<reference evidence="3" key="4">
    <citation type="journal article" date="2018" name="Nat. Plants">
        <title>Whole-genome landscape of Medicago truncatula symbiotic genes.</title>
        <authorList>
            <person name="Pecrix Y."/>
            <person name="Gamas P."/>
            <person name="Carrere S."/>
        </authorList>
    </citation>
    <scope>NUCLEOTIDE SEQUENCE</scope>
    <source>
        <tissue evidence="3">Leaves</tissue>
    </source>
</reference>
<evidence type="ECO:0000313" key="3">
    <source>
        <dbReference type="EMBL" id="RHN80894.1"/>
    </source>
</evidence>
<sequence length="255" mass="27629">MNLPSSKPILSESPPNIFPFVKGECCNCGIKDRWLLHNVVVRGVDRRICTSCVLRLHPSSFCPCCFEFYENPLSTTSSAHRFVSCIKCSSLSHIHCLSSPPPPSYLCPPCSQPNFTFFPVPESPIDEKLSKIFLCACKVASSSMKKHFHLSRIRSERAVREAAMARKKTKEAIEHVFALQKLQGSIGLTNGNNVVVKKEELNGHSQSPNGPLISRVGANGIGSPVIGNKIGGGNGSDGRIGNNGSGKFGPSFKAF</sequence>
<name>A0A072VNA6_MEDTR</name>
<dbReference type="Proteomes" id="UP000002051">
    <property type="component" value="Unassembled WGS sequence"/>
</dbReference>
<dbReference type="GO" id="GO:0003677">
    <property type="term" value="F:DNA binding"/>
    <property type="evidence" value="ECO:0007669"/>
    <property type="project" value="UniProtKB-KW"/>
</dbReference>
<feature type="compositionally biased region" description="Gly residues" evidence="1">
    <location>
        <begin position="232"/>
        <end position="247"/>
    </location>
</feature>
<dbReference type="PANTHER" id="PTHR34451:SF15">
    <property type="entry name" value="PHD-TYPE DOMAIN-CONTAINING PROTEIN"/>
    <property type="match status" value="1"/>
</dbReference>
<evidence type="ECO:0000313" key="5">
    <source>
        <dbReference type="Proteomes" id="UP000002051"/>
    </source>
</evidence>
<keyword evidence="2" id="KW-0238">DNA-binding</keyword>
<keyword evidence="5" id="KW-1185">Reference proteome</keyword>
<protein>
    <submittedName>
        <fullName evidence="2">DNA-binding protein</fullName>
    </submittedName>
    <submittedName>
        <fullName evidence="3">Putative chromatin regulator PHD family</fullName>
    </submittedName>
</protein>